<comment type="caution">
    <text evidence="2">The sequence shown here is derived from an EMBL/GenBank/DDBJ whole genome shotgun (WGS) entry which is preliminary data.</text>
</comment>
<name>A0A9W7XRL6_9FUNG</name>
<dbReference type="Proteomes" id="UP001143981">
    <property type="component" value="Unassembled WGS sequence"/>
</dbReference>
<dbReference type="PANTHER" id="PTHR38248">
    <property type="entry name" value="FUNK1 6"/>
    <property type="match status" value="1"/>
</dbReference>
<gene>
    <name evidence="2" type="ORF">LPJ61_006888</name>
</gene>
<feature type="domain" description="Fungal-type protein kinase" evidence="1">
    <location>
        <begin position="34"/>
        <end position="154"/>
    </location>
</feature>
<reference evidence="2" key="1">
    <citation type="submission" date="2022-07" db="EMBL/GenBank/DDBJ databases">
        <title>Phylogenomic reconstructions and comparative analyses of Kickxellomycotina fungi.</title>
        <authorList>
            <person name="Reynolds N.K."/>
            <person name="Stajich J.E."/>
            <person name="Barry K."/>
            <person name="Grigoriev I.V."/>
            <person name="Crous P."/>
            <person name="Smith M.E."/>
        </authorList>
    </citation>
    <scope>NUCLEOTIDE SEQUENCE</scope>
    <source>
        <strain evidence="2">BCRC 34381</strain>
    </source>
</reference>
<dbReference type="EMBL" id="JANBOI010003932">
    <property type="protein sequence ID" value="KAJ1718071.1"/>
    <property type="molecule type" value="Genomic_DNA"/>
</dbReference>
<accession>A0A9W7XRL6</accession>
<dbReference type="InterPro" id="IPR040976">
    <property type="entry name" value="Pkinase_fungal"/>
</dbReference>
<evidence type="ECO:0000259" key="1">
    <source>
        <dbReference type="Pfam" id="PF17667"/>
    </source>
</evidence>
<proteinExistence type="predicted"/>
<dbReference type="AlphaFoldDB" id="A0A9W7XRL6"/>
<dbReference type="Pfam" id="PF17667">
    <property type="entry name" value="Pkinase_fungal"/>
    <property type="match status" value="1"/>
</dbReference>
<evidence type="ECO:0000313" key="2">
    <source>
        <dbReference type="EMBL" id="KAJ1718071.1"/>
    </source>
</evidence>
<dbReference type="SUPFAM" id="SSF56112">
    <property type="entry name" value="Protein kinase-like (PK-like)"/>
    <property type="match status" value="1"/>
</dbReference>
<protein>
    <recommendedName>
        <fullName evidence="1">Fungal-type protein kinase domain-containing protein</fullName>
    </recommendedName>
</protein>
<evidence type="ECO:0000313" key="3">
    <source>
        <dbReference type="Proteomes" id="UP001143981"/>
    </source>
</evidence>
<dbReference type="OrthoDB" id="5584477at2759"/>
<dbReference type="PANTHER" id="PTHR38248:SF2">
    <property type="entry name" value="FUNK1 11"/>
    <property type="match status" value="1"/>
</dbReference>
<keyword evidence="3" id="KW-1185">Reference proteome</keyword>
<organism evidence="2 3">
    <name type="scientific">Coemansia biformis</name>
    <dbReference type="NCBI Taxonomy" id="1286918"/>
    <lineage>
        <taxon>Eukaryota</taxon>
        <taxon>Fungi</taxon>
        <taxon>Fungi incertae sedis</taxon>
        <taxon>Zoopagomycota</taxon>
        <taxon>Kickxellomycotina</taxon>
        <taxon>Kickxellomycetes</taxon>
        <taxon>Kickxellales</taxon>
        <taxon>Kickxellaceae</taxon>
        <taxon>Coemansia</taxon>
    </lineage>
</organism>
<dbReference type="Gene3D" id="1.10.510.10">
    <property type="entry name" value="Transferase(Phosphotransferase) domain 1"/>
    <property type="match status" value="1"/>
</dbReference>
<dbReference type="InterPro" id="IPR011009">
    <property type="entry name" value="Kinase-like_dom_sf"/>
</dbReference>
<sequence>MPLDGAFFEDTTDTILARLPSDVSSHVSTCKLYYAHNRMAMTPIAEPLHRVQSVDEFILVVGDAVNAHKAIFDKCRILHRDISDNNIMFVRKGDKIRGVLIDMDYATTRDDARRDVQPICIGIFPFMSVNNLEREDVQRTEIDDMESVLYILLWYGVWGITAGDRDMTADKESIIDVWSADRSDAATSKRNLMHSPSSMFRILQDVHKPTANLADDATADERKQA</sequence>